<dbReference type="PANTHER" id="PTHR24369">
    <property type="entry name" value="ANTIGEN BSP, PUTATIVE-RELATED"/>
    <property type="match status" value="1"/>
</dbReference>
<evidence type="ECO:0000313" key="4">
    <source>
        <dbReference type="Proteomes" id="UP001162483"/>
    </source>
</evidence>
<dbReference type="Pfam" id="PF13855">
    <property type="entry name" value="LRR_8"/>
    <property type="match status" value="4"/>
</dbReference>
<dbReference type="SUPFAM" id="SSF52058">
    <property type="entry name" value="L domain-like"/>
    <property type="match status" value="2"/>
</dbReference>
<feature type="non-terminal residue" evidence="3">
    <location>
        <position position="438"/>
    </location>
</feature>
<dbReference type="PROSITE" id="PS51450">
    <property type="entry name" value="LRR"/>
    <property type="match status" value="3"/>
</dbReference>
<evidence type="ECO:0000313" key="3">
    <source>
        <dbReference type="EMBL" id="CAI9596401.1"/>
    </source>
</evidence>
<proteinExistence type="predicted"/>
<dbReference type="Proteomes" id="UP001162483">
    <property type="component" value="Unassembled WGS sequence"/>
</dbReference>
<keyword evidence="4" id="KW-1185">Reference proteome</keyword>
<keyword evidence="2" id="KW-0677">Repeat</keyword>
<protein>
    <submittedName>
        <fullName evidence="3">Uncharacterized protein</fullName>
    </submittedName>
</protein>
<evidence type="ECO:0000256" key="2">
    <source>
        <dbReference type="ARBA" id="ARBA00022737"/>
    </source>
</evidence>
<name>A0ABN9FLK1_9NEOB</name>
<dbReference type="Gene3D" id="3.80.10.10">
    <property type="entry name" value="Ribonuclease Inhibitor"/>
    <property type="match status" value="2"/>
</dbReference>
<dbReference type="InterPro" id="IPR050541">
    <property type="entry name" value="LRR_TM_domain-containing"/>
</dbReference>
<dbReference type="PANTHER" id="PTHR24369:SF213">
    <property type="entry name" value="INSULIN LIKE GROWTH FACTOR BINDING PROTEIN ACID LABILE SUBUNIT"/>
    <property type="match status" value="1"/>
</dbReference>
<reference evidence="3" key="1">
    <citation type="submission" date="2023-05" db="EMBL/GenBank/DDBJ databases">
        <authorList>
            <person name="Stuckert A."/>
        </authorList>
    </citation>
    <scope>NUCLEOTIDE SEQUENCE</scope>
</reference>
<dbReference type="SMART" id="SM00369">
    <property type="entry name" value="LRR_TYP"/>
    <property type="match status" value="9"/>
</dbReference>
<dbReference type="InterPro" id="IPR001611">
    <property type="entry name" value="Leu-rich_rpt"/>
</dbReference>
<dbReference type="InterPro" id="IPR032675">
    <property type="entry name" value="LRR_dom_sf"/>
</dbReference>
<accession>A0ABN9FLK1</accession>
<comment type="caution">
    <text evidence="3">The sequence shown here is derived from an EMBL/GenBank/DDBJ whole genome shotgun (WGS) entry which is preliminary data.</text>
</comment>
<organism evidence="3 4">
    <name type="scientific">Staurois parvus</name>
    <dbReference type="NCBI Taxonomy" id="386267"/>
    <lineage>
        <taxon>Eukaryota</taxon>
        <taxon>Metazoa</taxon>
        <taxon>Chordata</taxon>
        <taxon>Craniata</taxon>
        <taxon>Vertebrata</taxon>
        <taxon>Euteleostomi</taxon>
        <taxon>Amphibia</taxon>
        <taxon>Batrachia</taxon>
        <taxon>Anura</taxon>
        <taxon>Neobatrachia</taxon>
        <taxon>Ranoidea</taxon>
        <taxon>Ranidae</taxon>
        <taxon>Staurois</taxon>
    </lineage>
</organism>
<evidence type="ECO:0000256" key="1">
    <source>
        <dbReference type="ARBA" id="ARBA00022614"/>
    </source>
</evidence>
<keyword evidence="1" id="KW-0433">Leucine-rich repeat</keyword>
<dbReference type="EMBL" id="CATNWA010016918">
    <property type="protein sequence ID" value="CAI9596401.1"/>
    <property type="molecule type" value="Genomic_DNA"/>
</dbReference>
<sequence length="438" mass="50209">MLFQGLMQLKFLCLSNNMINIVSYEAFAGLPNLRRLNLDHNELQYFPTEAFSRLSGLIKLELGWNPMTFIQEEAIHMTSLKQLYINNMALQEVSFKAFEKSKQISLIDISNNQISTLQPLAGVEQLKYLNLTGNSVPCDCQIQLFKVWADVKRLKVDLFCFGPNHFHGDHLDSLRAIDLKCGIFPFEAYNILPATEKTPGKKLCPKTCICKSDVKHAICENKFLRQIPQGFPKDTSLIDLRRNIFNVVPKRAFFDLKNVISLHLQHCDIKDLQPEAFLGMKNLIYLYLSNNQISVLNPDVFQGAPNIGYLFLDNNKFIKVPMEIFGLLPNLLSLHMQYNSITLLADMADAEKLRWLYLTGNNISLITPTAFKNMKFLEKLYLDENKLKEVPTYALKGLPMLTELRLSKNPIRKIENGAFLPLSRSLQHLYLNDMGLLK</sequence>
<dbReference type="InterPro" id="IPR003591">
    <property type="entry name" value="Leu-rich_rpt_typical-subtyp"/>
</dbReference>
<gene>
    <name evidence="3" type="ORF">SPARVUS_LOCUS12065295</name>
</gene>